<accession>A0A8X6PJT7</accession>
<keyword evidence="2" id="KW-1185">Reference proteome</keyword>
<protein>
    <submittedName>
        <fullName evidence="1">Uncharacterized protein</fullName>
    </submittedName>
</protein>
<gene>
    <name evidence="1" type="ORF">NPIL_329761</name>
</gene>
<organism evidence="1 2">
    <name type="scientific">Nephila pilipes</name>
    <name type="common">Giant wood spider</name>
    <name type="synonym">Nephila maculata</name>
    <dbReference type="NCBI Taxonomy" id="299642"/>
    <lineage>
        <taxon>Eukaryota</taxon>
        <taxon>Metazoa</taxon>
        <taxon>Ecdysozoa</taxon>
        <taxon>Arthropoda</taxon>
        <taxon>Chelicerata</taxon>
        <taxon>Arachnida</taxon>
        <taxon>Araneae</taxon>
        <taxon>Araneomorphae</taxon>
        <taxon>Entelegynae</taxon>
        <taxon>Araneoidea</taxon>
        <taxon>Nephilidae</taxon>
        <taxon>Nephila</taxon>
    </lineage>
</organism>
<dbReference type="Proteomes" id="UP000887013">
    <property type="component" value="Unassembled WGS sequence"/>
</dbReference>
<name>A0A8X6PJT7_NEPPI</name>
<sequence length="110" mass="12000">MIDKNAIGSHLSSQNCINELPIATSDASVQRLKEAPGMGCFRRVASAKAFLAYLPNSVTFFFLGGRENGSTDCERFPSGKSLTQMDKCSLLVRHNEGGGECIHRKRPLPN</sequence>
<reference evidence="1" key="1">
    <citation type="submission" date="2020-08" db="EMBL/GenBank/DDBJ databases">
        <title>Multicomponent nature underlies the extraordinary mechanical properties of spider dragline silk.</title>
        <authorList>
            <person name="Kono N."/>
            <person name="Nakamura H."/>
            <person name="Mori M."/>
            <person name="Yoshida Y."/>
            <person name="Ohtoshi R."/>
            <person name="Malay A.D."/>
            <person name="Moran D.A.P."/>
            <person name="Tomita M."/>
            <person name="Numata K."/>
            <person name="Arakawa K."/>
        </authorList>
    </citation>
    <scope>NUCLEOTIDE SEQUENCE</scope>
</reference>
<comment type="caution">
    <text evidence="1">The sequence shown here is derived from an EMBL/GenBank/DDBJ whole genome shotgun (WGS) entry which is preliminary data.</text>
</comment>
<evidence type="ECO:0000313" key="2">
    <source>
        <dbReference type="Proteomes" id="UP000887013"/>
    </source>
</evidence>
<evidence type="ECO:0000313" key="1">
    <source>
        <dbReference type="EMBL" id="GFT71089.1"/>
    </source>
</evidence>
<proteinExistence type="predicted"/>
<dbReference type="EMBL" id="BMAW01069918">
    <property type="protein sequence ID" value="GFT71089.1"/>
    <property type="molecule type" value="Genomic_DNA"/>
</dbReference>
<dbReference type="AlphaFoldDB" id="A0A8X6PJT7"/>